<protein>
    <submittedName>
        <fullName evidence="9">GerAB/ArcD/ProY family transporter</fullName>
    </submittedName>
</protein>
<reference evidence="9" key="1">
    <citation type="submission" date="2021-04" db="EMBL/GenBank/DDBJ databases">
        <title>Genome seq and assembly of Bacillus sp.</title>
        <authorList>
            <person name="Chhetri G."/>
        </authorList>
    </citation>
    <scope>NUCLEOTIDE SEQUENCE</scope>
    <source>
        <strain evidence="9">RG28</strain>
    </source>
</reference>
<gene>
    <name evidence="9" type="ORF">J5Y03_00240</name>
</gene>
<name>A0A940NDP1_9BACI</name>
<feature type="transmembrane region" description="Helical" evidence="8">
    <location>
        <begin position="115"/>
        <end position="131"/>
    </location>
</feature>
<comment type="subcellular location">
    <subcellularLocation>
        <location evidence="1">Membrane</location>
        <topology evidence="1">Multi-pass membrane protein</topology>
    </subcellularLocation>
</comment>
<dbReference type="NCBIfam" id="TIGR00912">
    <property type="entry name" value="2A0309"/>
    <property type="match status" value="1"/>
</dbReference>
<evidence type="ECO:0000256" key="8">
    <source>
        <dbReference type="SAM" id="Phobius"/>
    </source>
</evidence>
<feature type="transmembrane region" description="Helical" evidence="8">
    <location>
        <begin position="185"/>
        <end position="205"/>
    </location>
</feature>
<dbReference type="Pfam" id="PF03845">
    <property type="entry name" value="Spore_permease"/>
    <property type="match status" value="1"/>
</dbReference>
<dbReference type="PANTHER" id="PTHR34975:SF2">
    <property type="entry name" value="SPORE GERMINATION PROTEIN A2"/>
    <property type="match status" value="1"/>
</dbReference>
<feature type="transmembrane region" description="Helical" evidence="8">
    <location>
        <begin position="306"/>
        <end position="326"/>
    </location>
</feature>
<organism evidence="9 10">
    <name type="scientific">Gottfriedia endophytica</name>
    <dbReference type="NCBI Taxonomy" id="2820819"/>
    <lineage>
        <taxon>Bacteria</taxon>
        <taxon>Bacillati</taxon>
        <taxon>Bacillota</taxon>
        <taxon>Bacilli</taxon>
        <taxon>Bacillales</taxon>
        <taxon>Bacillaceae</taxon>
        <taxon>Gottfriedia</taxon>
    </lineage>
</organism>
<feature type="transmembrane region" description="Helical" evidence="8">
    <location>
        <begin position="36"/>
        <end position="57"/>
    </location>
</feature>
<proteinExistence type="inferred from homology"/>
<dbReference type="GO" id="GO:0016020">
    <property type="term" value="C:membrane"/>
    <property type="evidence" value="ECO:0007669"/>
    <property type="project" value="UniProtKB-SubCell"/>
</dbReference>
<feature type="transmembrane region" description="Helical" evidence="8">
    <location>
        <begin position="143"/>
        <end position="165"/>
    </location>
</feature>
<keyword evidence="10" id="KW-1185">Reference proteome</keyword>
<dbReference type="Proteomes" id="UP000682134">
    <property type="component" value="Unassembled WGS sequence"/>
</dbReference>
<feature type="transmembrane region" description="Helical" evidence="8">
    <location>
        <begin position="77"/>
        <end position="95"/>
    </location>
</feature>
<evidence type="ECO:0000313" key="10">
    <source>
        <dbReference type="Proteomes" id="UP000682134"/>
    </source>
</evidence>
<keyword evidence="4" id="KW-0309">Germination</keyword>
<accession>A0A940NDP1</accession>
<evidence type="ECO:0000256" key="3">
    <source>
        <dbReference type="ARBA" id="ARBA00022448"/>
    </source>
</evidence>
<dbReference type="PANTHER" id="PTHR34975">
    <property type="entry name" value="SPORE GERMINATION PROTEIN A2"/>
    <property type="match status" value="1"/>
</dbReference>
<evidence type="ECO:0000256" key="2">
    <source>
        <dbReference type="ARBA" id="ARBA00007998"/>
    </source>
</evidence>
<evidence type="ECO:0000256" key="6">
    <source>
        <dbReference type="ARBA" id="ARBA00022989"/>
    </source>
</evidence>
<evidence type="ECO:0000256" key="1">
    <source>
        <dbReference type="ARBA" id="ARBA00004141"/>
    </source>
</evidence>
<feature type="transmembrane region" description="Helical" evidence="8">
    <location>
        <begin position="217"/>
        <end position="240"/>
    </location>
</feature>
<feature type="transmembrane region" description="Helical" evidence="8">
    <location>
        <begin position="12"/>
        <end position="30"/>
    </location>
</feature>
<evidence type="ECO:0000256" key="5">
    <source>
        <dbReference type="ARBA" id="ARBA00022692"/>
    </source>
</evidence>
<feature type="transmembrane region" description="Helical" evidence="8">
    <location>
        <begin position="338"/>
        <end position="357"/>
    </location>
</feature>
<dbReference type="EMBL" id="JAGIYQ010000001">
    <property type="protein sequence ID" value="MBP0723609.1"/>
    <property type="molecule type" value="Genomic_DNA"/>
</dbReference>
<keyword evidence="3" id="KW-0813">Transport</keyword>
<comment type="caution">
    <text evidence="9">The sequence shown here is derived from an EMBL/GenBank/DDBJ whole genome shotgun (WGS) entry which is preliminary data.</text>
</comment>
<sequence length="371" mass="40546">MEKIHINGKQLFSLLVLFELGTAIVVPLGLSAKQGSWLTILLGLVGGVGLILLYSYLSCLFPGLTLTSYSKKVFGKYVGSLISFAYIVFFIYGAARDLRDSGEFLQTAMYDVTPIFALNALMILTIMYVLYKGLEVLARTGEIYVVIMFLLLGIGCLLILFSGNIELHNLQPLLGKGWNPIITTAYPKMLMFPFGEAICFTMILSNLNKPEIGIKTGIVAIVISGITLCLISALEVSVLGSDIASRSTFPLLTTISKVSIAEFLQRVDIIVVLALITGGFFKTAIFFYAAVIGATDLFKMKKHQNLVVPIGIIILLSSMSIASNFIQHLILGDVALKTIFIVFSFLIPIILLLAELIRKKLSKDQSTLIPN</sequence>
<dbReference type="GO" id="GO:0009847">
    <property type="term" value="P:spore germination"/>
    <property type="evidence" value="ECO:0007669"/>
    <property type="project" value="InterPro"/>
</dbReference>
<evidence type="ECO:0000313" key="9">
    <source>
        <dbReference type="EMBL" id="MBP0723609.1"/>
    </source>
</evidence>
<dbReference type="InterPro" id="IPR004761">
    <property type="entry name" value="Spore_GerAB"/>
</dbReference>
<dbReference type="RefSeq" id="WP_209401148.1">
    <property type="nucleotide sequence ID" value="NZ_JAGIYQ010000001.1"/>
</dbReference>
<keyword evidence="5 8" id="KW-0812">Transmembrane</keyword>
<evidence type="ECO:0000256" key="4">
    <source>
        <dbReference type="ARBA" id="ARBA00022544"/>
    </source>
</evidence>
<keyword evidence="6 8" id="KW-1133">Transmembrane helix</keyword>
<dbReference type="AlphaFoldDB" id="A0A940NDP1"/>
<keyword evidence="7 8" id="KW-0472">Membrane</keyword>
<comment type="similarity">
    <text evidence="2">Belongs to the amino acid-polyamine-organocation (APC) superfamily. Spore germination protein (SGP) (TC 2.A.3.9) family.</text>
</comment>
<feature type="transmembrane region" description="Helical" evidence="8">
    <location>
        <begin position="269"/>
        <end position="294"/>
    </location>
</feature>
<evidence type="ECO:0000256" key="7">
    <source>
        <dbReference type="ARBA" id="ARBA00023136"/>
    </source>
</evidence>